<name>A0A6A6WCI8_9PEZI</name>
<feature type="region of interest" description="Disordered" evidence="1">
    <location>
        <begin position="231"/>
        <end position="356"/>
    </location>
</feature>
<dbReference type="Proteomes" id="UP000799437">
    <property type="component" value="Unassembled WGS sequence"/>
</dbReference>
<organism evidence="2 3">
    <name type="scientific">Pseudovirgaria hyperparasitica</name>
    <dbReference type="NCBI Taxonomy" id="470096"/>
    <lineage>
        <taxon>Eukaryota</taxon>
        <taxon>Fungi</taxon>
        <taxon>Dikarya</taxon>
        <taxon>Ascomycota</taxon>
        <taxon>Pezizomycotina</taxon>
        <taxon>Dothideomycetes</taxon>
        <taxon>Dothideomycetes incertae sedis</taxon>
        <taxon>Acrospermales</taxon>
        <taxon>Acrospermaceae</taxon>
        <taxon>Pseudovirgaria</taxon>
    </lineage>
</organism>
<accession>A0A6A6WCI8</accession>
<evidence type="ECO:0000313" key="2">
    <source>
        <dbReference type="EMBL" id="KAF2759764.1"/>
    </source>
</evidence>
<dbReference type="AlphaFoldDB" id="A0A6A6WCI8"/>
<protein>
    <submittedName>
        <fullName evidence="2">Uncharacterized protein</fullName>
    </submittedName>
</protein>
<evidence type="ECO:0000256" key="1">
    <source>
        <dbReference type="SAM" id="MobiDB-lite"/>
    </source>
</evidence>
<evidence type="ECO:0000313" key="3">
    <source>
        <dbReference type="Proteomes" id="UP000799437"/>
    </source>
</evidence>
<reference evidence="2" key="1">
    <citation type="journal article" date="2020" name="Stud. Mycol.">
        <title>101 Dothideomycetes genomes: a test case for predicting lifestyles and emergence of pathogens.</title>
        <authorList>
            <person name="Haridas S."/>
            <person name="Albert R."/>
            <person name="Binder M."/>
            <person name="Bloem J."/>
            <person name="Labutti K."/>
            <person name="Salamov A."/>
            <person name="Andreopoulos B."/>
            <person name="Baker S."/>
            <person name="Barry K."/>
            <person name="Bills G."/>
            <person name="Bluhm B."/>
            <person name="Cannon C."/>
            <person name="Castanera R."/>
            <person name="Culley D."/>
            <person name="Daum C."/>
            <person name="Ezra D."/>
            <person name="Gonzalez J."/>
            <person name="Henrissat B."/>
            <person name="Kuo A."/>
            <person name="Liang C."/>
            <person name="Lipzen A."/>
            <person name="Lutzoni F."/>
            <person name="Magnuson J."/>
            <person name="Mondo S."/>
            <person name="Nolan M."/>
            <person name="Ohm R."/>
            <person name="Pangilinan J."/>
            <person name="Park H.-J."/>
            <person name="Ramirez L."/>
            <person name="Alfaro M."/>
            <person name="Sun H."/>
            <person name="Tritt A."/>
            <person name="Yoshinaga Y."/>
            <person name="Zwiers L.-H."/>
            <person name="Turgeon B."/>
            <person name="Goodwin S."/>
            <person name="Spatafora J."/>
            <person name="Crous P."/>
            <person name="Grigoriev I."/>
        </authorList>
    </citation>
    <scope>NUCLEOTIDE SEQUENCE</scope>
    <source>
        <strain evidence="2">CBS 121739</strain>
    </source>
</reference>
<dbReference type="GeneID" id="54487812"/>
<dbReference type="RefSeq" id="XP_033602215.1">
    <property type="nucleotide sequence ID" value="XM_033746758.1"/>
</dbReference>
<feature type="compositionally biased region" description="Basic and acidic residues" evidence="1">
    <location>
        <begin position="295"/>
        <end position="304"/>
    </location>
</feature>
<gene>
    <name evidence="2" type="ORF">EJ05DRAFT_498967</name>
</gene>
<dbReference type="EMBL" id="ML996569">
    <property type="protein sequence ID" value="KAF2759764.1"/>
    <property type="molecule type" value="Genomic_DNA"/>
</dbReference>
<keyword evidence="3" id="KW-1185">Reference proteome</keyword>
<dbReference type="OrthoDB" id="5419928at2759"/>
<proteinExistence type="predicted"/>
<feature type="compositionally biased region" description="Polar residues" evidence="1">
    <location>
        <begin position="259"/>
        <end position="281"/>
    </location>
</feature>
<sequence length="356" mass="41342">MNSPTVSKFQDRILQTRIEDYEDISIITIPGLAELSPEERLEIAHKARQLQTENAPVDMTPPLDEEEEYRDSCQREDKARKQLEAEGCPPCYPPGLEIHRSEHLPEDYRAIIEYWRSFPWSSGLPLCAQLRSWREFHAHQRLRRQLRPDQQSRIDRWNEFLSYQLAHYNNSESKLVGLKKELSEGSTPQDEDAIRRLIRYGERDLERHTIMLDWIRQMGREMELQAHPAADVKAVSSKRISTPKHVVSRPSLSRAAKLKQQQQPGSMADTTKTPNARQAPTTRRKKHSSRTGKQKNCDGVESSKHASLLHEQSRPSKITKTQARAHRPMSPRIPDQQITTTRYGRVSRRPDRWVPG</sequence>
<feature type="compositionally biased region" description="Basic residues" evidence="1">
    <location>
        <begin position="282"/>
        <end position="293"/>
    </location>
</feature>